<evidence type="ECO:0000256" key="3">
    <source>
        <dbReference type="ARBA" id="ARBA00012744"/>
    </source>
</evidence>
<accession>A0A1I3XC76</accession>
<dbReference type="PRINTS" id="PR00133">
    <property type="entry name" value="GLHYDRLASE3"/>
</dbReference>
<dbReference type="InterPro" id="IPR017853">
    <property type="entry name" value="GH"/>
</dbReference>
<organism evidence="9 10">
    <name type="scientific">Marinilactibacillus piezotolerans</name>
    <dbReference type="NCBI Taxonomy" id="258723"/>
    <lineage>
        <taxon>Bacteria</taxon>
        <taxon>Bacillati</taxon>
        <taxon>Bacillota</taxon>
        <taxon>Bacilli</taxon>
        <taxon>Lactobacillales</taxon>
        <taxon>Carnobacteriaceae</taxon>
        <taxon>Marinilactibacillus</taxon>
    </lineage>
</organism>
<dbReference type="InterPro" id="IPR036881">
    <property type="entry name" value="Glyco_hydro_3_C_sf"/>
</dbReference>
<dbReference type="EMBL" id="FOSJ01000013">
    <property type="protein sequence ID" value="SFK16641.1"/>
    <property type="molecule type" value="Genomic_DNA"/>
</dbReference>
<gene>
    <name evidence="9" type="ORF">SAMN04488569_101327</name>
</gene>
<comment type="similarity">
    <text evidence="2 7">Belongs to the glycosyl hydrolase 3 family.</text>
</comment>
<evidence type="ECO:0000313" key="10">
    <source>
        <dbReference type="Proteomes" id="UP000199589"/>
    </source>
</evidence>
<evidence type="ECO:0000256" key="7">
    <source>
        <dbReference type="RuleBase" id="RU361161"/>
    </source>
</evidence>
<dbReference type="PROSITE" id="PS00775">
    <property type="entry name" value="GLYCOSYL_HYDROL_F3"/>
    <property type="match status" value="1"/>
</dbReference>
<dbReference type="Gene3D" id="2.60.40.10">
    <property type="entry name" value="Immunoglobulins"/>
    <property type="match status" value="1"/>
</dbReference>
<protein>
    <recommendedName>
        <fullName evidence="3">beta-glucosidase</fullName>
        <ecNumber evidence="3">3.2.1.21</ecNumber>
    </recommendedName>
</protein>
<dbReference type="FunFam" id="2.60.40.10:FF:000495">
    <property type="entry name" value="Periplasmic beta-glucosidase"/>
    <property type="match status" value="1"/>
</dbReference>
<dbReference type="InterPro" id="IPR019800">
    <property type="entry name" value="Glyco_hydro_3_AS"/>
</dbReference>
<evidence type="ECO:0000256" key="2">
    <source>
        <dbReference type="ARBA" id="ARBA00005336"/>
    </source>
</evidence>
<dbReference type="Proteomes" id="UP000199589">
    <property type="component" value="Unassembled WGS sequence"/>
</dbReference>
<comment type="catalytic activity">
    <reaction evidence="1">
        <text>Hydrolysis of terminal, non-reducing beta-D-glucosyl residues with release of beta-D-glucose.</text>
        <dbReference type="EC" id="3.2.1.21"/>
    </reaction>
</comment>
<keyword evidence="5 7" id="KW-0378">Hydrolase</keyword>
<name>A0A1I3XC76_9LACT</name>
<dbReference type="Gene3D" id="3.20.20.300">
    <property type="entry name" value="Glycoside hydrolase, family 3, N-terminal domain"/>
    <property type="match status" value="1"/>
</dbReference>
<reference evidence="10" key="1">
    <citation type="submission" date="2016-10" db="EMBL/GenBank/DDBJ databases">
        <authorList>
            <person name="Varghese N."/>
            <person name="Submissions S."/>
        </authorList>
    </citation>
    <scope>NUCLEOTIDE SEQUENCE [LARGE SCALE GENOMIC DNA]</scope>
    <source>
        <strain evidence="10">DSM 16108</strain>
    </source>
</reference>
<dbReference type="InterPro" id="IPR002772">
    <property type="entry name" value="Glyco_hydro_3_C"/>
</dbReference>
<dbReference type="InterPro" id="IPR051915">
    <property type="entry name" value="Cellulose_Degrad_GH3"/>
</dbReference>
<dbReference type="STRING" id="258723.GCA_900169305_00756"/>
<dbReference type="SUPFAM" id="SSF52279">
    <property type="entry name" value="Beta-D-glucan exohydrolase, C-terminal domain"/>
    <property type="match status" value="1"/>
</dbReference>
<dbReference type="InterPro" id="IPR036962">
    <property type="entry name" value="Glyco_hydro_3_N_sf"/>
</dbReference>
<evidence type="ECO:0000313" key="9">
    <source>
        <dbReference type="EMBL" id="SFK16641.1"/>
    </source>
</evidence>
<evidence type="ECO:0000256" key="5">
    <source>
        <dbReference type="ARBA" id="ARBA00022801"/>
    </source>
</evidence>
<keyword evidence="10" id="KW-1185">Reference proteome</keyword>
<evidence type="ECO:0000256" key="1">
    <source>
        <dbReference type="ARBA" id="ARBA00000448"/>
    </source>
</evidence>
<dbReference type="SUPFAM" id="SSF51445">
    <property type="entry name" value="(Trans)glycosidases"/>
    <property type="match status" value="1"/>
</dbReference>
<dbReference type="RefSeq" id="WP_091896797.1">
    <property type="nucleotide sequence ID" value="NZ_FOSJ01000013.1"/>
</dbReference>
<keyword evidence="4" id="KW-0732">Signal</keyword>
<dbReference type="GO" id="GO:0009251">
    <property type="term" value="P:glucan catabolic process"/>
    <property type="evidence" value="ECO:0007669"/>
    <property type="project" value="TreeGrafter"/>
</dbReference>
<dbReference type="InterPro" id="IPR026891">
    <property type="entry name" value="Fn3-like"/>
</dbReference>
<proteinExistence type="inferred from homology"/>
<dbReference type="EC" id="3.2.1.21" evidence="3"/>
<feature type="domain" description="Fibronectin type III-like" evidence="8">
    <location>
        <begin position="635"/>
        <end position="704"/>
    </location>
</feature>
<dbReference type="OrthoDB" id="9805821at2"/>
<dbReference type="InterPro" id="IPR013783">
    <property type="entry name" value="Ig-like_fold"/>
</dbReference>
<dbReference type="SMART" id="SM01217">
    <property type="entry name" value="Fn3_like"/>
    <property type="match status" value="1"/>
</dbReference>
<evidence type="ECO:0000256" key="4">
    <source>
        <dbReference type="ARBA" id="ARBA00022729"/>
    </source>
</evidence>
<sequence length="716" mass="79283">MLTTELRELLNQMTIEEKVGQTIQLSADFFSEETEDITGPMNEMAMTEEKKFQIGSVLGVTGAEKTIKLQKEYMEKHRLSIPLLFMADVIHGDHTIFPIPLGLGATWDPEMIKEAASISAKEAAAQGLHVTFSPMVDLVRDPRWGRVLESTGEDKTLNKHYARAFVEGYQGADLKEDLTKLAACVKHFAGYGAPRGGRDYNSVDLNENTFREHYLPAYQEGIDAGAKLVMTAFNTIDNIPATGNKRLMREILRKEMNFNGVLISDWGAIGELVPHGVAQDNKQAAELALEAGVDIEMMSAAYSEHLVELVKTDKSLETLLDETVMNILVLKEELGLFDNPYRGADAEIEKIAIFSSENKEVALKAAEKSLVLLENKKALPLDRSEKVVLTGPMKNSHDLLGAWSWKGDKTKTPTLKEAMDNHLGKDTVKVIDETEIFNGAQSFLIAELQEADTVLVALGETSEMSGEATSRTNIQLPKIQIELLKELRKLNKKVVAVLFNGRPLDLSEVTPLVDGLVEAWFPGSKGADAIVNVLYGVINPSGRLSMTFPRSVGQIPIFYNQDNTGRPSEQGKPADKYLSKYLDSENTPLYPFGYGLSYTTFEYTNLRLSKTEVTSADSIEASVTVRNTGLSEGTETVQLYIRDKVGEVVRPVKELHDFKQIRLKAGESRIVNFTISEDQLRYTHADHTVKSDAGEFLLGIGADSTIELTHSFNLIN</sequence>
<dbReference type="PANTHER" id="PTHR30620:SF16">
    <property type="entry name" value="LYSOSOMAL BETA GLUCOSIDASE"/>
    <property type="match status" value="1"/>
</dbReference>
<keyword evidence="6 7" id="KW-0326">Glycosidase</keyword>
<dbReference type="PANTHER" id="PTHR30620">
    <property type="entry name" value="PERIPLASMIC BETA-GLUCOSIDASE-RELATED"/>
    <property type="match status" value="1"/>
</dbReference>
<dbReference type="Pfam" id="PF01915">
    <property type="entry name" value="Glyco_hydro_3_C"/>
    <property type="match status" value="1"/>
</dbReference>
<dbReference type="AlphaFoldDB" id="A0A1I3XC76"/>
<evidence type="ECO:0000256" key="6">
    <source>
        <dbReference type="ARBA" id="ARBA00023295"/>
    </source>
</evidence>
<dbReference type="Gene3D" id="3.40.50.1700">
    <property type="entry name" value="Glycoside hydrolase family 3 C-terminal domain"/>
    <property type="match status" value="1"/>
</dbReference>
<dbReference type="InterPro" id="IPR001764">
    <property type="entry name" value="Glyco_hydro_3_N"/>
</dbReference>
<dbReference type="Pfam" id="PF14310">
    <property type="entry name" value="Fn3-like"/>
    <property type="match status" value="1"/>
</dbReference>
<evidence type="ECO:0000259" key="8">
    <source>
        <dbReference type="SMART" id="SM01217"/>
    </source>
</evidence>
<dbReference type="GO" id="GO:0008422">
    <property type="term" value="F:beta-glucosidase activity"/>
    <property type="evidence" value="ECO:0007669"/>
    <property type="project" value="UniProtKB-EC"/>
</dbReference>
<dbReference type="Pfam" id="PF00933">
    <property type="entry name" value="Glyco_hydro_3"/>
    <property type="match status" value="1"/>
</dbReference>